<gene>
    <name evidence="4" type="ordered locus">Spirs_3695</name>
</gene>
<dbReference type="InterPro" id="IPR000873">
    <property type="entry name" value="AMP-dep_synth/lig_dom"/>
</dbReference>
<keyword evidence="4" id="KW-0436">Ligase</keyword>
<proteinExistence type="predicted"/>
<dbReference type="PANTHER" id="PTHR43272:SF33">
    <property type="entry name" value="AMP-BINDING DOMAIN-CONTAINING PROTEIN-RELATED"/>
    <property type="match status" value="1"/>
</dbReference>
<dbReference type="KEGG" id="ssm:Spirs_3695"/>
<protein>
    <submittedName>
        <fullName evidence="4">AMP-dependent synthetase and ligase</fullName>
    </submittedName>
</protein>
<keyword evidence="1" id="KW-0547">Nucleotide-binding</keyword>
<dbReference type="InterPro" id="IPR020845">
    <property type="entry name" value="AMP-binding_CS"/>
</dbReference>
<dbReference type="Pfam" id="PF00501">
    <property type="entry name" value="AMP-binding"/>
    <property type="match status" value="1"/>
</dbReference>
<evidence type="ECO:0000313" key="4">
    <source>
        <dbReference type="EMBL" id="ADK82781.1"/>
    </source>
</evidence>
<dbReference type="PANTHER" id="PTHR43272">
    <property type="entry name" value="LONG-CHAIN-FATTY-ACID--COA LIGASE"/>
    <property type="match status" value="1"/>
</dbReference>
<evidence type="ECO:0000313" key="5">
    <source>
        <dbReference type="Proteomes" id="UP000002318"/>
    </source>
</evidence>
<evidence type="ECO:0000256" key="1">
    <source>
        <dbReference type="ARBA" id="ARBA00022741"/>
    </source>
</evidence>
<dbReference type="eggNOG" id="COG1022">
    <property type="taxonomic scope" value="Bacteria"/>
</dbReference>
<accession>E1R7S6</accession>
<dbReference type="OrthoDB" id="311554at2"/>
<dbReference type="Proteomes" id="UP000002318">
    <property type="component" value="Chromosome"/>
</dbReference>
<dbReference type="GO" id="GO:0016020">
    <property type="term" value="C:membrane"/>
    <property type="evidence" value="ECO:0007669"/>
    <property type="project" value="TreeGrafter"/>
</dbReference>
<dbReference type="EMBL" id="CP002116">
    <property type="protein sequence ID" value="ADK82781.1"/>
    <property type="molecule type" value="Genomic_DNA"/>
</dbReference>
<dbReference type="RefSeq" id="WP_013256240.1">
    <property type="nucleotide sequence ID" value="NC_014364.1"/>
</dbReference>
<sequence>MRTIVTLLHQAEKRYGDRPYLTTKTDEGWSPISFHSADTLSRTAAAWFLHQKGKRGDRVALLAEGRPEWVISEFAMIKAGLVSVPLSIKLLSEEVPFRLNHSSCRYVVLSRITLGKLLDTWKQVETKPLLILLDDPDDDEHNRMEGLGITKGPGWISWSSIIKEGRLLLEAEPELVEQSEALIAEDDTVNICYTSGTTGNPKGIMLTHLNYWTNANDAVNHFKLPDAECETLVILPLDHSFAHTVAIYAALARGITLHFVDARGGSMSILRNIPVNLTETNPTFLLTVPALSGNFMKKIIHGIAQQGSLVEKLFHSGITAGIVLEGDGFHKPSLSTRLRYTPIHRMAKALVFNKVKAIFGNRIGFCVGGGALLEVKQQQFFAALGVPIFQGYGLTEAAPIISANTPHRHKYGTSGSIMPSVTCKIMKSETEEAKVGEIGEIVIKGDNVMKGYYRNPEASAEALRDGWLWTGDLAAYDEDGFLVVVGRQKALLISSDGEKYPPEEIEEAISNASDAFNHIMVYNEQRKFTTALVTLNEEHCRQLFYREGVQEAHKALELIREEFFRFKEAGRGGKKVPSAWAPAFFELIGKQFDEKEGLINSTMKMVRYKVTDRYRDRIEAMYQDEDFFNQRNIETLQKLFDLR</sequence>
<dbReference type="STRING" id="573413.Spirs_3695"/>
<dbReference type="InterPro" id="IPR001763">
    <property type="entry name" value="Rhodanese-like_dom"/>
</dbReference>
<name>E1R7S6_SEDSS</name>
<dbReference type="SUPFAM" id="SSF56801">
    <property type="entry name" value="Acetyl-CoA synthetase-like"/>
    <property type="match status" value="1"/>
</dbReference>
<dbReference type="HOGENOM" id="CLU_000022_45_5_12"/>
<dbReference type="PROSITE" id="PS00455">
    <property type="entry name" value="AMP_BINDING"/>
    <property type="match status" value="1"/>
</dbReference>
<dbReference type="GO" id="GO:0005524">
    <property type="term" value="F:ATP binding"/>
    <property type="evidence" value="ECO:0007669"/>
    <property type="project" value="UniProtKB-KW"/>
</dbReference>
<dbReference type="AlphaFoldDB" id="E1R7S6"/>
<reference evidence="4 5" key="1">
    <citation type="journal article" date="2010" name="Stand. Genomic Sci.">
        <title>Complete genome sequence of Spirochaeta smaragdinae type strain (SEBR 4228).</title>
        <authorList>
            <person name="Mavromatis K."/>
            <person name="Yasawong M."/>
            <person name="Chertkov O."/>
            <person name="Lapidus A."/>
            <person name="Lucas S."/>
            <person name="Nolan M."/>
            <person name="Del Rio T.G."/>
            <person name="Tice H."/>
            <person name="Cheng J.F."/>
            <person name="Pitluck S."/>
            <person name="Liolios K."/>
            <person name="Ivanova N."/>
            <person name="Tapia R."/>
            <person name="Han C."/>
            <person name="Bruce D."/>
            <person name="Goodwin L."/>
            <person name="Pati A."/>
            <person name="Chen A."/>
            <person name="Palaniappan K."/>
            <person name="Land M."/>
            <person name="Hauser L."/>
            <person name="Chang Y.J."/>
            <person name="Jeffries C.D."/>
            <person name="Detter J.C."/>
            <person name="Rohde M."/>
            <person name="Brambilla E."/>
            <person name="Spring S."/>
            <person name="Goker M."/>
            <person name="Sikorski J."/>
            <person name="Woyke T."/>
            <person name="Bristow J."/>
            <person name="Eisen J.A."/>
            <person name="Markowitz V."/>
            <person name="Hugenholtz P."/>
            <person name="Klenk H.P."/>
            <person name="Kyrpides N.C."/>
        </authorList>
    </citation>
    <scope>NUCLEOTIDE SEQUENCE [LARGE SCALE GENOMIC DNA]</scope>
    <source>
        <strain evidence="5">DSM 11293 / JCM 15392 / SEBR 4228</strain>
    </source>
</reference>
<keyword evidence="5" id="KW-1185">Reference proteome</keyword>
<dbReference type="InterPro" id="IPR042099">
    <property type="entry name" value="ANL_N_sf"/>
</dbReference>
<dbReference type="PROSITE" id="PS50206">
    <property type="entry name" value="RHODANESE_3"/>
    <property type="match status" value="1"/>
</dbReference>
<dbReference type="GO" id="GO:0004467">
    <property type="term" value="F:long-chain fatty acid-CoA ligase activity"/>
    <property type="evidence" value="ECO:0007669"/>
    <property type="project" value="TreeGrafter"/>
</dbReference>
<dbReference type="Gene3D" id="3.40.50.12780">
    <property type="entry name" value="N-terminal domain of ligase-like"/>
    <property type="match status" value="1"/>
</dbReference>
<evidence type="ECO:0000256" key="2">
    <source>
        <dbReference type="ARBA" id="ARBA00022840"/>
    </source>
</evidence>
<evidence type="ECO:0000259" key="3">
    <source>
        <dbReference type="PROSITE" id="PS50206"/>
    </source>
</evidence>
<keyword evidence="2" id="KW-0067">ATP-binding</keyword>
<feature type="domain" description="Rhodanese" evidence="3">
    <location>
        <begin position="45"/>
        <end position="78"/>
    </location>
</feature>
<organism evidence="4 5">
    <name type="scientific">Sediminispirochaeta smaragdinae (strain DSM 11293 / JCM 15392 / SEBR 4228)</name>
    <name type="common">Spirochaeta smaragdinae</name>
    <dbReference type="NCBI Taxonomy" id="573413"/>
    <lineage>
        <taxon>Bacteria</taxon>
        <taxon>Pseudomonadati</taxon>
        <taxon>Spirochaetota</taxon>
        <taxon>Spirochaetia</taxon>
        <taxon>Spirochaetales</taxon>
        <taxon>Spirochaetaceae</taxon>
        <taxon>Sediminispirochaeta</taxon>
    </lineage>
</organism>